<dbReference type="InterPro" id="IPR003439">
    <property type="entry name" value="ABC_transporter-like_ATP-bd"/>
</dbReference>
<accession>A0A1M5XCY8</accession>
<dbReference type="GO" id="GO:0005524">
    <property type="term" value="F:ATP binding"/>
    <property type="evidence" value="ECO:0007669"/>
    <property type="project" value="UniProtKB-KW"/>
</dbReference>
<evidence type="ECO:0000256" key="3">
    <source>
        <dbReference type="ARBA" id="ARBA00022448"/>
    </source>
</evidence>
<evidence type="ECO:0000313" key="10">
    <source>
        <dbReference type="Proteomes" id="UP000183995"/>
    </source>
</evidence>
<dbReference type="InterPro" id="IPR050388">
    <property type="entry name" value="ABC_Ni/Peptide_Import"/>
</dbReference>
<dbReference type="PANTHER" id="PTHR43297:SF2">
    <property type="entry name" value="DIPEPTIDE TRANSPORT ATP-BINDING PROTEIN DPPD"/>
    <property type="match status" value="1"/>
</dbReference>
<evidence type="ECO:0000313" key="9">
    <source>
        <dbReference type="EMBL" id="SHH97636.1"/>
    </source>
</evidence>
<dbReference type="AlphaFoldDB" id="A0A1M5XCY8"/>
<keyword evidence="7" id="KW-0472">Membrane</keyword>
<dbReference type="RefSeq" id="WP_073077750.1">
    <property type="nucleotide sequence ID" value="NZ_FQXV01000005.1"/>
</dbReference>
<evidence type="ECO:0000256" key="6">
    <source>
        <dbReference type="ARBA" id="ARBA00022840"/>
    </source>
</evidence>
<evidence type="ECO:0000256" key="7">
    <source>
        <dbReference type="ARBA" id="ARBA00023136"/>
    </source>
</evidence>
<dbReference type="PANTHER" id="PTHR43297">
    <property type="entry name" value="OLIGOPEPTIDE TRANSPORT ATP-BINDING PROTEIN APPD"/>
    <property type="match status" value="1"/>
</dbReference>
<evidence type="ECO:0000256" key="1">
    <source>
        <dbReference type="ARBA" id="ARBA00004202"/>
    </source>
</evidence>
<dbReference type="NCBIfam" id="TIGR01727">
    <property type="entry name" value="oligo_HPY"/>
    <property type="match status" value="1"/>
</dbReference>
<proteinExistence type="inferred from homology"/>
<comment type="similarity">
    <text evidence="2">Belongs to the ABC transporter superfamily.</text>
</comment>
<keyword evidence="5" id="KW-0547">Nucleotide-binding</keyword>
<dbReference type="CDD" id="cd03257">
    <property type="entry name" value="ABC_NikE_OppD_transporters"/>
    <property type="match status" value="2"/>
</dbReference>
<evidence type="ECO:0000259" key="8">
    <source>
        <dbReference type="PROSITE" id="PS50893"/>
    </source>
</evidence>
<evidence type="ECO:0000256" key="2">
    <source>
        <dbReference type="ARBA" id="ARBA00005417"/>
    </source>
</evidence>
<comment type="subcellular location">
    <subcellularLocation>
        <location evidence="1">Cell membrane</location>
        <topology evidence="1">Peripheral membrane protein</topology>
    </subcellularLocation>
</comment>
<dbReference type="InterPro" id="IPR013563">
    <property type="entry name" value="Oligopep_ABC_C"/>
</dbReference>
<dbReference type="GO" id="GO:0005886">
    <property type="term" value="C:plasma membrane"/>
    <property type="evidence" value="ECO:0007669"/>
    <property type="project" value="UniProtKB-SubCell"/>
</dbReference>
<evidence type="ECO:0000256" key="5">
    <source>
        <dbReference type="ARBA" id="ARBA00022741"/>
    </source>
</evidence>
<dbReference type="SUPFAM" id="SSF52540">
    <property type="entry name" value="P-loop containing nucleoside triphosphate hydrolases"/>
    <property type="match status" value="2"/>
</dbReference>
<dbReference type="Gene3D" id="3.40.50.300">
    <property type="entry name" value="P-loop containing nucleotide triphosphate hydrolases"/>
    <property type="match status" value="2"/>
</dbReference>
<dbReference type="EMBL" id="FQXV01000005">
    <property type="protein sequence ID" value="SHH97636.1"/>
    <property type="molecule type" value="Genomic_DNA"/>
</dbReference>
<dbReference type="Pfam" id="PF08352">
    <property type="entry name" value="oligo_HPY"/>
    <property type="match status" value="2"/>
</dbReference>
<reference evidence="9 10" key="1">
    <citation type="submission" date="2016-11" db="EMBL/GenBank/DDBJ databases">
        <authorList>
            <person name="Jaros S."/>
            <person name="Januszkiewicz K."/>
            <person name="Wedrychowicz H."/>
        </authorList>
    </citation>
    <scope>NUCLEOTIDE SEQUENCE [LARGE SCALE GENOMIC DNA]</scope>
    <source>
        <strain evidence="9 10">DSM 10068</strain>
    </source>
</reference>
<dbReference type="GO" id="GO:0015833">
    <property type="term" value="P:peptide transport"/>
    <property type="evidence" value="ECO:0007669"/>
    <property type="project" value="InterPro"/>
</dbReference>
<dbReference type="InterPro" id="IPR003593">
    <property type="entry name" value="AAA+_ATPase"/>
</dbReference>
<feature type="domain" description="ABC transporter" evidence="8">
    <location>
        <begin position="272"/>
        <end position="517"/>
    </location>
</feature>
<gene>
    <name evidence="9" type="ORF">SAMN02745823_01712</name>
</gene>
<dbReference type="Proteomes" id="UP000183995">
    <property type="component" value="Unassembled WGS sequence"/>
</dbReference>
<dbReference type="GO" id="GO:0016887">
    <property type="term" value="F:ATP hydrolysis activity"/>
    <property type="evidence" value="ECO:0007669"/>
    <property type="project" value="InterPro"/>
</dbReference>
<keyword evidence="4" id="KW-1003">Cell membrane</keyword>
<dbReference type="InterPro" id="IPR017871">
    <property type="entry name" value="ABC_transporter-like_CS"/>
</dbReference>
<dbReference type="PROSITE" id="PS00211">
    <property type="entry name" value="ABC_TRANSPORTER_1"/>
    <property type="match status" value="2"/>
</dbReference>
<evidence type="ECO:0000256" key="4">
    <source>
        <dbReference type="ARBA" id="ARBA00022475"/>
    </source>
</evidence>
<dbReference type="SMART" id="SM00382">
    <property type="entry name" value="AAA"/>
    <property type="match status" value="2"/>
</dbReference>
<name>A0A1M5XCY8_9FIRM</name>
<dbReference type="PROSITE" id="PS50893">
    <property type="entry name" value="ABC_TRANSPORTER_2"/>
    <property type="match status" value="2"/>
</dbReference>
<dbReference type="Pfam" id="PF00005">
    <property type="entry name" value="ABC_tran"/>
    <property type="match status" value="2"/>
</dbReference>
<sequence>MLLDVSHLTVRYGGQAPAVSDVSFQLDNGEIFAVVGESGSGKSTVLRTIIGLLPENGYIAGGSICFAGRELTGLSPARWQKIRGNRIGYVFQDAGASLNPVRKIGSQFTEFIRCHRSVSRHDAKDLELDIMRRLNLSDGDRILRSYPSQLSGGMKQRVSLAMAMATGPELIIADEPTSALDTVSQAQIMRELLFLKESFGTAILLVTHNIGVAAHIADKIGIMRSGAMLECARAEEVISRPKAAYTKRLLANVMKLNEAPSIASARSGKVIFTLENIAKKYATEDGKDKTTALEHLSLKIYDGELLGIAGESGCGKSTLARLLLGLEKPDDGRVVFRGADMAQMSGPQRRAYFRQAQMVFQEPASTFSPRMKIGAVLREPLKNFRLKRPNAQQQAVKDALEGMLLPAAYVKRYPHELSGGELQRVSLARCLEIRPEIIIYDEPTSALDATIQKQVLEDISKTHAEHGLTSILISHDIALLRQVCSRIAVLYRGHVAEILRGEERLSDIRHPYTRELFGAAYTLDANAARPAAISEDCGSGDAAAGCVYYGRCGRREEACRQSMPALTDYGGGHMCACFLTDGGNDDLLG</sequence>
<keyword evidence="10" id="KW-1185">Reference proteome</keyword>
<feature type="domain" description="ABC transporter" evidence="8">
    <location>
        <begin position="3"/>
        <end position="250"/>
    </location>
</feature>
<organism evidence="9 10">
    <name type="scientific">Sporobacter termitidis DSM 10068</name>
    <dbReference type="NCBI Taxonomy" id="1123282"/>
    <lineage>
        <taxon>Bacteria</taxon>
        <taxon>Bacillati</taxon>
        <taxon>Bacillota</taxon>
        <taxon>Clostridia</taxon>
        <taxon>Eubacteriales</taxon>
        <taxon>Oscillospiraceae</taxon>
        <taxon>Sporobacter</taxon>
    </lineage>
</organism>
<dbReference type="InterPro" id="IPR027417">
    <property type="entry name" value="P-loop_NTPase"/>
</dbReference>
<protein>
    <submittedName>
        <fullName evidence="9">Peptide/nickel transport system ATP-binding protein</fullName>
    </submittedName>
</protein>
<dbReference type="STRING" id="1123282.SAMN02745823_01712"/>
<keyword evidence="6 9" id="KW-0067">ATP-binding</keyword>
<dbReference type="OrthoDB" id="9806285at2"/>
<keyword evidence="3" id="KW-0813">Transport</keyword>